<accession>A0ABV9MZF5</accession>
<name>A0ABV9MZF5_9FLAO</name>
<reference evidence="2" key="1">
    <citation type="journal article" date="2019" name="Int. J. Syst. Evol. Microbiol.">
        <title>The Global Catalogue of Microorganisms (GCM) 10K type strain sequencing project: providing services to taxonomists for standard genome sequencing and annotation.</title>
        <authorList>
            <consortium name="The Broad Institute Genomics Platform"/>
            <consortium name="The Broad Institute Genome Sequencing Center for Infectious Disease"/>
            <person name="Wu L."/>
            <person name="Ma J."/>
        </authorList>
    </citation>
    <scope>NUCLEOTIDE SEQUENCE [LARGE SCALE GENOMIC DNA]</scope>
    <source>
        <strain evidence="2">CCUG 63682</strain>
    </source>
</reference>
<comment type="caution">
    <text evidence="1">The sequence shown here is derived from an EMBL/GenBank/DDBJ whole genome shotgun (WGS) entry which is preliminary data.</text>
</comment>
<proteinExistence type="predicted"/>
<evidence type="ECO:0000313" key="1">
    <source>
        <dbReference type="EMBL" id="MFC4721347.1"/>
    </source>
</evidence>
<protein>
    <submittedName>
        <fullName evidence="1">Uncharacterized protein</fullName>
    </submittedName>
</protein>
<sequence>MNLEIELLKIKIEFKMFLLTVEYYIIQAEMYILKKWMKSEQEVKSIDSETYALKIQSVDEAVTNKI</sequence>
<dbReference type="RefSeq" id="WP_387960952.1">
    <property type="nucleotide sequence ID" value="NZ_JBHSGP010000005.1"/>
</dbReference>
<organism evidence="1 2">
    <name type="scientific">Geojedonia litorea</name>
    <dbReference type="NCBI Taxonomy" id="1268269"/>
    <lineage>
        <taxon>Bacteria</taxon>
        <taxon>Pseudomonadati</taxon>
        <taxon>Bacteroidota</taxon>
        <taxon>Flavobacteriia</taxon>
        <taxon>Flavobacteriales</taxon>
        <taxon>Flavobacteriaceae</taxon>
        <taxon>Geojedonia</taxon>
    </lineage>
</organism>
<keyword evidence="2" id="KW-1185">Reference proteome</keyword>
<dbReference type="EMBL" id="JBHSGP010000005">
    <property type="protein sequence ID" value="MFC4721347.1"/>
    <property type="molecule type" value="Genomic_DNA"/>
</dbReference>
<dbReference type="Proteomes" id="UP001595953">
    <property type="component" value="Unassembled WGS sequence"/>
</dbReference>
<gene>
    <name evidence="1" type="ORF">ACFO5O_03355</name>
</gene>
<evidence type="ECO:0000313" key="2">
    <source>
        <dbReference type="Proteomes" id="UP001595953"/>
    </source>
</evidence>